<dbReference type="InterPro" id="IPR003308">
    <property type="entry name" value="Integrase_Zn-bd_dom_N"/>
</dbReference>
<dbReference type="Pfam" id="PF00077">
    <property type="entry name" value="RVP"/>
    <property type="match status" value="1"/>
</dbReference>
<keyword evidence="21" id="KW-1133">Transmembrane helix</keyword>
<dbReference type="SUPFAM" id="SSF50630">
    <property type="entry name" value="Acid proteases"/>
    <property type="match status" value="1"/>
</dbReference>
<evidence type="ECO:0000259" key="22">
    <source>
        <dbReference type="PROSITE" id="PS50175"/>
    </source>
</evidence>
<evidence type="ECO:0000256" key="2">
    <source>
        <dbReference type="ARBA" id="ARBA00022670"/>
    </source>
</evidence>
<dbReference type="GO" id="GO:0004190">
    <property type="term" value="F:aspartic-type endopeptidase activity"/>
    <property type="evidence" value="ECO:0007669"/>
    <property type="project" value="UniProtKB-KW"/>
</dbReference>
<evidence type="ECO:0000256" key="15">
    <source>
        <dbReference type="ARBA" id="ARBA00022932"/>
    </source>
</evidence>
<evidence type="ECO:0000256" key="4">
    <source>
        <dbReference type="ARBA" id="ARBA00022695"/>
    </source>
</evidence>
<keyword evidence="21" id="KW-0472">Membrane</keyword>
<evidence type="ECO:0000313" key="27">
    <source>
        <dbReference type="EMBL" id="TRZ23733.1"/>
    </source>
</evidence>
<dbReference type="GO" id="GO:0015074">
    <property type="term" value="P:DNA integration"/>
    <property type="evidence" value="ECO:0007669"/>
    <property type="project" value="UniProtKB-KW"/>
</dbReference>
<dbReference type="InterPro" id="IPR045345">
    <property type="entry name" value="Gag_p24_C"/>
</dbReference>
<keyword evidence="10" id="KW-0378">Hydrolase</keyword>
<dbReference type="Gene3D" id="2.40.70.10">
    <property type="entry name" value="Acid Proteases"/>
    <property type="match status" value="1"/>
</dbReference>
<comment type="similarity">
    <text evidence="1">Belongs to the beta type-B retroviral polymerase family. HERV class-II K(HML-2) pol subfamily.</text>
</comment>
<dbReference type="Pfam" id="PF03708">
    <property type="entry name" value="Avian_gp85"/>
    <property type="match status" value="1"/>
</dbReference>
<dbReference type="InterPro" id="IPR034170">
    <property type="entry name" value="Retropepsin-like_cat_dom"/>
</dbReference>
<evidence type="ECO:0000259" key="24">
    <source>
        <dbReference type="PROSITE" id="PS50878"/>
    </source>
</evidence>
<keyword evidence="2" id="KW-0645">Protease</keyword>
<feature type="domain" description="Peptidase A2" evidence="22">
    <location>
        <begin position="240"/>
        <end position="315"/>
    </location>
</feature>
<keyword evidence="3" id="KW-0808">Transferase</keyword>
<dbReference type="InterPro" id="IPR001584">
    <property type="entry name" value="Integrase_cat-core"/>
</dbReference>
<evidence type="ECO:0000256" key="6">
    <source>
        <dbReference type="ARBA" id="ARBA00022723"/>
    </source>
</evidence>
<keyword evidence="14" id="KW-0695">RNA-directed DNA polymerase</keyword>
<dbReference type="PROSITE" id="PS50878">
    <property type="entry name" value="RT_POL"/>
    <property type="match status" value="1"/>
</dbReference>
<keyword evidence="11" id="KW-0862">Zinc</keyword>
<dbReference type="OrthoDB" id="6773263at2759"/>
<dbReference type="InterPro" id="IPR001995">
    <property type="entry name" value="Peptidase_A2_cat"/>
</dbReference>
<evidence type="ECO:0000256" key="17">
    <source>
        <dbReference type="ARBA" id="ARBA00023268"/>
    </source>
</evidence>
<dbReference type="PROSITE" id="PS50994">
    <property type="entry name" value="INTEGRASE"/>
    <property type="match status" value="1"/>
</dbReference>
<dbReference type="Gene3D" id="2.30.30.10">
    <property type="entry name" value="Integrase, C-terminal domain superfamily, retroviral"/>
    <property type="match status" value="1"/>
</dbReference>
<dbReference type="PANTHER" id="PTHR41694">
    <property type="entry name" value="ENDOGENOUS RETROVIRUS GROUP K MEMBER POL PROTEIN"/>
    <property type="match status" value="1"/>
</dbReference>
<keyword evidence="9 18" id="KW-0863">Zinc-finger</keyword>
<keyword evidence="7" id="KW-0064">Aspartyl protease</keyword>
<dbReference type="InterPro" id="IPR008916">
    <property type="entry name" value="Retrov_capsid_C"/>
</dbReference>
<dbReference type="Gene3D" id="1.10.287.210">
    <property type="match status" value="1"/>
</dbReference>
<dbReference type="SUPFAM" id="SSF46919">
    <property type="entry name" value="N-terminal Zn binding domain of HIV integrase"/>
    <property type="match status" value="1"/>
</dbReference>
<dbReference type="SUPFAM" id="SSF56672">
    <property type="entry name" value="DNA/RNA polymerases"/>
    <property type="match status" value="1"/>
</dbReference>
<dbReference type="InterPro" id="IPR001969">
    <property type="entry name" value="Aspartic_peptidase_AS"/>
</dbReference>
<dbReference type="GO" id="GO:0035613">
    <property type="term" value="F:RNA stem-loop binding"/>
    <property type="evidence" value="ECO:0007669"/>
    <property type="project" value="TreeGrafter"/>
</dbReference>
<dbReference type="InterPro" id="IPR012337">
    <property type="entry name" value="RNaseH-like_sf"/>
</dbReference>
<dbReference type="Pfam" id="PF00429">
    <property type="entry name" value="TLV_coat"/>
    <property type="match status" value="1"/>
</dbReference>
<keyword evidence="12" id="KW-0694">RNA-binding</keyword>
<keyword evidence="21" id="KW-0812">Transmembrane</keyword>
<reference evidence="27" key="1">
    <citation type="submission" date="2019-04" db="EMBL/GenBank/DDBJ databases">
        <title>Genome assembly of Zosterops borbonicus 15179.</title>
        <authorList>
            <person name="Leroy T."/>
            <person name="Anselmetti Y."/>
            <person name="Tilak M.-K."/>
            <person name="Nabholz B."/>
        </authorList>
    </citation>
    <scope>NUCLEOTIDE SEQUENCE</scope>
    <source>
        <strain evidence="27">HGM_15179</strain>
        <tissue evidence="27">Muscle</tissue>
    </source>
</reference>
<dbReference type="InterPro" id="IPR018154">
    <property type="entry name" value="TLV/ENV_coat_polyprotein"/>
</dbReference>
<dbReference type="Gene3D" id="3.30.420.10">
    <property type="entry name" value="Ribonuclease H-like superfamily/Ribonuclease H"/>
    <property type="match status" value="2"/>
</dbReference>
<evidence type="ECO:0000256" key="11">
    <source>
        <dbReference type="ARBA" id="ARBA00022833"/>
    </source>
</evidence>
<dbReference type="InterPro" id="IPR036862">
    <property type="entry name" value="Integrase_C_dom_sf_retrovir"/>
</dbReference>
<dbReference type="InterPro" id="IPR036397">
    <property type="entry name" value="RNaseH_sf"/>
</dbReference>
<dbReference type="Gene3D" id="1.10.1200.30">
    <property type="match status" value="1"/>
</dbReference>
<dbReference type="Gene3D" id="3.30.70.270">
    <property type="match status" value="2"/>
</dbReference>
<keyword evidence="15" id="KW-0239">DNA-directed DNA polymerase</keyword>
<dbReference type="Pfam" id="PF00665">
    <property type="entry name" value="rve"/>
    <property type="match status" value="1"/>
</dbReference>
<evidence type="ECO:0000256" key="3">
    <source>
        <dbReference type="ARBA" id="ARBA00022679"/>
    </source>
</evidence>
<dbReference type="PROSITE" id="PS00141">
    <property type="entry name" value="ASP_PROTEASE"/>
    <property type="match status" value="1"/>
</dbReference>
<feature type="DNA-binding region" description="Integrase-type" evidence="19">
    <location>
        <begin position="1039"/>
        <end position="1086"/>
    </location>
</feature>
<dbReference type="PANTHER" id="PTHR41694:SF4">
    <property type="entry name" value="ENDOGENOUS RETROVIRUS GROUP K MEMBER 10 POL PROTEIN-RELATED"/>
    <property type="match status" value="1"/>
</dbReference>
<evidence type="ECO:0008006" key="29">
    <source>
        <dbReference type="Google" id="ProtNLM"/>
    </source>
</evidence>
<feature type="domain" description="Integrase catalytic" evidence="25">
    <location>
        <begin position="867"/>
        <end position="1030"/>
    </location>
</feature>
<protein>
    <recommendedName>
        <fullName evidence="29">Integrase</fullName>
    </recommendedName>
</protein>
<dbReference type="InterPro" id="IPR000477">
    <property type="entry name" value="RT_dom"/>
</dbReference>
<keyword evidence="5" id="KW-0540">Nuclease</keyword>
<dbReference type="InterPro" id="IPR005166">
    <property type="entry name" value="RSV_p95_env"/>
</dbReference>
<feature type="region of interest" description="Disordered" evidence="20">
    <location>
        <begin position="1089"/>
        <end position="1117"/>
    </location>
</feature>
<evidence type="ECO:0000256" key="19">
    <source>
        <dbReference type="PROSITE-ProRule" id="PRU00506"/>
    </source>
</evidence>
<organism evidence="27 28">
    <name type="scientific">Zosterops borbonicus</name>
    <dbReference type="NCBI Taxonomy" id="364589"/>
    <lineage>
        <taxon>Eukaryota</taxon>
        <taxon>Metazoa</taxon>
        <taxon>Chordata</taxon>
        <taxon>Craniata</taxon>
        <taxon>Vertebrata</taxon>
        <taxon>Euteleostomi</taxon>
        <taxon>Archelosauria</taxon>
        <taxon>Archosauria</taxon>
        <taxon>Dinosauria</taxon>
        <taxon>Saurischia</taxon>
        <taxon>Theropoda</taxon>
        <taxon>Coelurosauria</taxon>
        <taxon>Aves</taxon>
        <taxon>Neognathae</taxon>
        <taxon>Neoaves</taxon>
        <taxon>Telluraves</taxon>
        <taxon>Australaves</taxon>
        <taxon>Passeriformes</taxon>
        <taxon>Sylvioidea</taxon>
        <taxon>Zosteropidae</taxon>
        <taxon>Zosterops</taxon>
    </lineage>
</organism>
<evidence type="ECO:0000259" key="25">
    <source>
        <dbReference type="PROSITE" id="PS50994"/>
    </source>
</evidence>
<evidence type="ECO:0000256" key="18">
    <source>
        <dbReference type="PROSITE-ProRule" id="PRU00450"/>
    </source>
</evidence>
<accession>A0A8K1LS63</accession>
<evidence type="ECO:0000256" key="9">
    <source>
        <dbReference type="ARBA" id="ARBA00022771"/>
    </source>
</evidence>
<evidence type="ECO:0000256" key="16">
    <source>
        <dbReference type="ARBA" id="ARBA00023125"/>
    </source>
</evidence>
<feature type="domain" description="Integrase-type" evidence="26">
    <location>
        <begin position="1039"/>
        <end position="1086"/>
    </location>
</feature>
<dbReference type="Gene3D" id="3.10.10.10">
    <property type="entry name" value="HIV Type 1 Reverse Transcriptase, subunit A, domain 1"/>
    <property type="match status" value="1"/>
</dbReference>
<gene>
    <name evidence="27" type="ORF">HGM15179_003384</name>
</gene>
<comment type="caution">
    <text evidence="27">The sequence shown here is derived from an EMBL/GenBank/DDBJ whole genome shotgun (WGS) entry which is preliminary data.</text>
</comment>
<dbReference type="CDD" id="cd05482">
    <property type="entry name" value="HIV_retropepsin_like"/>
    <property type="match status" value="1"/>
</dbReference>
<dbReference type="InterPro" id="IPR021109">
    <property type="entry name" value="Peptidase_aspartic_dom_sf"/>
</dbReference>
<dbReference type="Proteomes" id="UP000796761">
    <property type="component" value="Unassembled WGS sequence"/>
</dbReference>
<dbReference type="Pfam" id="PF19317">
    <property type="entry name" value="Gag_p24_C"/>
    <property type="match status" value="1"/>
</dbReference>
<keyword evidence="16" id="KW-0238">DNA-binding</keyword>
<dbReference type="Pfam" id="PF00078">
    <property type="entry name" value="RVT_1"/>
    <property type="match status" value="1"/>
</dbReference>
<dbReference type="GO" id="GO:0003887">
    <property type="term" value="F:DNA-directed DNA polymerase activity"/>
    <property type="evidence" value="ECO:0007669"/>
    <property type="project" value="UniProtKB-KW"/>
</dbReference>
<dbReference type="GO" id="GO:0006508">
    <property type="term" value="P:proteolysis"/>
    <property type="evidence" value="ECO:0007669"/>
    <property type="project" value="UniProtKB-KW"/>
</dbReference>
<dbReference type="InterPro" id="IPR001037">
    <property type="entry name" value="Integrase_C_retrovir"/>
</dbReference>
<feature type="domain" description="Reverse transcriptase" evidence="24">
    <location>
        <begin position="376"/>
        <end position="565"/>
    </location>
</feature>
<evidence type="ECO:0000259" key="26">
    <source>
        <dbReference type="PROSITE" id="PS51027"/>
    </source>
</evidence>
<dbReference type="GO" id="GO:0003964">
    <property type="term" value="F:RNA-directed DNA polymerase activity"/>
    <property type="evidence" value="ECO:0007669"/>
    <property type="project" value="UniProtKB-KW"/>
</dbReference>
<dbReference type="PROSITE" id="PS50876">
    <property type="entry name" value="ZF_INTEGRASE"/>
    <property type="match status" value="1"/>
</dbReference>
<feature type="region of interest" description="Disordered" evidence="20">
    <location>
        <begin position="1547"/>
        <end position="1571"/>
    </location>
</feature>
<evidence type="ECO:0000256" key="5">
    <source>
        <dbReference type="ARBA" id="ARBA00022722"/>
    </source>
</evidence>
<keyword evidence="28" id="KW-1185">Reference proteome</keyword>
<dbReference type="SUPFAM" id="SSF50122">
    <property type="entry name" value="DNA-binding domain of retroviral integrase"/>
    <property type="match status" value="1"/>
</dbReference>
<evidence type="ECO:0000256" key="1">
    <source>
        <dbReference type="ARBA" id="ARBA00010879"/>
    </source>
</evidence>
<feature type="domain" description="Integrase-type" evidence="23">
    <location>
        <begin position="817"/>
        <end position="858"/>
    </location>
</feature>
<keyword evidence="17" id="KW-0511">Multifunctional enzyme</keyword>
<dbReference type="InterPro" id="IPR017856">
    <property type="entry name" value="Integrase-like_N"/>
</dbReference>
<dbReference type="SUPFAM" id="SSF53098">
    <property type="entry name" value="Ribonuclease H-like"/>
    <property type="match status" value="1"/>
</dbReference>
<dbReference type="Pfam" id="PF00552">
    <property type="entry name" value="IN_DBD_C"/>
    <property type="match status" value="1"/>
</dbReference>
<keyword evidence="8" id="KW-0255">Endonuclease</keyword>
<dbReference type="Pfam" id="PF02022">
    <property type="entry name" value="Integrase_Zn"/>
    <property type="match status" value="1"/>
</dbReference>
<dbReference type="SUPFAM" id="SSF47353">
    <property type="entry name" value="Retrovirus capsid dimerization domain-like"/>
    <property type="match status" value="1"/>
</dbReference>
<dbReference type="SUPFAM" id="SSF58069">
    <property type="entry name" value="Virus ectodomain"/>
    <property type="match status" value="1"/>
</dbReference>
<dbReference type="InterPro" id="IPR043502">
    <property type="entry name" value="DNA/RNA_pol_sf"/>
</dbReference>
<sequence>MRPAGPVESYLDIFQGPQENFLQFVERLTIAVEQQEEDELARERLVTALAFKHANAVCEQAEVLPKPEEGIPDVTKDSPLRNPLPDVSNGEISDLFAGRSLTTTSDGVPFHLSLVESLWIHDDEWHFVAVSRNRGTWHLIDTTYVVVGDCKNTPPEIEILPQTTPADPEKFELWLRCTAPPTYLSKGQVIAQAIPSLPERVCPEGNCETCHPQVNAVTAITKRRPEEVCKLKVGEETTSIKGLLDTGADVTVIPEHLWPSHWPLQHVIEQVEGVGGLQLAKRSKNMVQITGSKGQLANIKPFVLKYKAPLWGRDVLAQWGATIGFPDPPQSFRAAVTEQRPTQRLNWKTDSPVWVEQWPLSKAKLKALNELVEEQLAKGHIEETTSPWNTPVFVIQKSDGVRWRLLQDLRKINEVIEDMGSLQPGMPSPAMLPQNYNLAVIDIKDCFFQIPLHPDDAPRFAFSVPNINREAPRKRYHWKVLPQGMKNSPAICQWYVSSLLTPVRAAAHQAIIYHYMDDVLVCAPSDDLLAHALDLTVTALAAAGFELQEAKIQKMPPWRYLGLEIGKRTIVPQKLAIKTKIETLADVHHLCGALNWVRPWLGLSTEDLAPLFNLLKGGEGLSSPRSLTPEARKALERVQHLMSTRQANLCHPNLPFRFVVLGNLPHLHGLIFQWDGEVTTIPRRDRGGRDPLLIIEWIFLSHHRPKRMTRPQELMAELIRKARVRIRELAGCDFEIIHVPIRLTGVVSRAENAILQEVTNITLFELLSKLIKLISHREQPYYVMHTRAHTDLPGFIAEGNRRADALAAPLAVAPLPDVFEQARLSHQLFHQNVPGLVREFKLTRDQAKAILATCPNCQQHAVPTLHAGVNPRGLSSNEVWQMDVTHVSQFGKLRYVHVSVDTFSGAVYASAHAGEKAKDVIKHLLQAFSFLGIPKVIKTDNGPGYTSKELRDFLQRWGVGHKTGIPYSPTGQAIVERTHQNIKRVLEQQGQILKLETPHTKLARALFTLNFLNCSFEVMNPPIIRHFGGSPNLKPQEKPPVLVRDPETLEIQGPHDLITWGRGYACVSTPTRVKWVPAKWVRPYIPKVSDPADNDVQESPKRTSRTPASDRPLSRDVHHSWVVPQPKANVWRTLALAMGQDHICLSQGSAQDPIASCLVGIPFQESELPPELLQWKADFNKKPFPDQSRRYSGYCSLPYPITNPLILWRDWLSSGILPVSPDEPQELELLGSSPALYCVQFVFTPPTHEAKQFQNLLQINKAYYATPWCRMVAHVKMASTLQYKPLTLPKGTFLICGDRAFNGIPSRLLGGPCTLGRLSLLTPNKTIIMDWIVKNSSKHASVQKRDLASLSPDCDSDVIHWSKAKATAVTIFLPWISVAKSLGELGRLECWVAKQANLTSTALSDLLQDEKITRQATLQNRAAIDYLLLLHHHKCEEFEGLCCFNLSSKAENVRQSIQKIRDMVHQIQQESKDWFDQLFGNWGLSGWVNSLVKTLVLILIVLFLIGLAFGIIKHLMHKAITRATSALSVNQVWASAPPPEEWIEMQPLPPEEDEEAPDSEDFIPELEEEQWPTQQPWFEEIYPAVRWY</sequence>
<keyword evidence="13" id="KW-0229">DNA integration</keyword>
<feature type="transmembrane region" description="Helical" evidence="21">
    <location>
        <begin position="1494"/>
        <end position="1512"/>
    </location>
</feature>
<dbReference type="InterPro" id="IPR010661">
    <property type="entry name" value="RVT_thumb"/>
</dbReference>
<evidence type="ECO:0000256" key="12">
    <source>
        <dbReference type="ARBA" id="ARBA00022884"/>
    </source>
</evidence>
<dbReference type="GO" id="GO:0003677">
    <property type="term" value="F:DNA binding"/>
    <property type="evidence" value="ECO:0007669"/>
    <property type="project" value="UniProtKB-KW"/>
</dbReference>
<dbReference type="InterPro" id="IPR018061">
    <property type="entry name" value="Retropepsins"/>
</dbReference>
<dbReference type="Pfam" id="PF06817">
    <property type="entry name" value="RVT_thumb"/>
    <property type="match status" value="1"/>
</dbReference>
<dbReference type="EMBL" id="SWJQ01000066">
    <property type="protein sequence ID" value="TRZ23733.1"/>
    <property type="molecule type" value="Genomic_DNA"/>
</dbReference>
<dbReference type="GO" id="GO:0008270">
    <property type="term" value="F:zinc ion binding"/>
    <property type="evidence" value="ECO:0007669"/>
    <property type="project" value="UniProtKB-KW"/>
</dbReference>
<dbReference type="PROSITE" id="PS51027">
    <property type="entry name" value="INTEGRASE_DBD"/>
    <property type="match status" value="1"/>
</dbReference>
<evidence type="ECO:0000256" key="10">
    <source>
        <dbReference type="ARBA" id="ARBA00022801"/>
    </source>
</evidence>
<name>A0A8K1LS63_9PASS</name>
<evidence type="ECO:0000256" key="7">
    <source>
        <dbReference type="ARBA" id="ARBA00022750"/>
    </source>
</evidence>
<evidence type="ECO:0000256" key="8">
    <source>
        <dbReference type="ARBA" id="ARBA00022759"/>
    </source>
</evidence>
<proteinExistence type="inferred from homology"/>
<evidence type="ECO:0000259" key="23">
    <source>
        <dbReference type="PROSITE" id="PS50876"/>
    </source>
</evidence>
<evidence type="ECO:0000256" key="20">
    <source>
        <dbReference type="SAM" id="MobiDB-lite"/>
    </source>
</evidence>
<evidence type="ECO:0000256" key="14">
    <source>
        <dbReference type="ARBA" id="ARBA00022918"/>
    </source>
</evidence>
<feature type="compositionally biased region" description="Acidic residues" evidence="20">
    <location>
        <begin position="1550"/>
        <end position="1570"/>
    </location>
</feature>
<dbReference type="PROSITE" id="PS50175">
    <property type="entry name" value="ASP_PROT_RETROV"/>
    <property type="match status" value="1"/>
</dbReference>
<evidence type="ECO:0000256" key="21">
    <source>
        <dbReference type="SAM" id="Phobius"/>
    </source>
</evidence>
<evidence type="ECO:0000313" key="28">
    <source>
        <dbReference type="Proteomes" id="UP000796761"/>
    </source>
</evidence>
<dbReference type="Gene3D" id="1.10.10.200">
    <property type="match status" value="1"/>
</dbReference>
<dbReference type="InterPro" id="IPR043128">
    <property type="entry name" value="Rev_trsase/Diguanyl_cyclase"/>
</dbReference>
<keyword evidence="4" id="KW-0548">Nucleotidyltransferase</keyword>
<dbReference type="GO" id="GO:0004519">
    <property type="term" value="F:endonuclease activity"/>
    <property type="evidence" value="ECO:0007669"/>
    <property type="project" value="UniProtKB-KW"/>
</dbReference>
<keyword evidence="6" id="KW-0479">Metal-binding</keyword>
<evidence type="ECO:0000256" key="13">
    <source>
        <dbReference type="ARBA" id="ARBA00022908"/>
    </source>
</evidence>